<accession>A0AAN8EWP2</accession>
<dbReference type="AlphaFoldDB" id="A0AAN8EWP2"/>
<gene>
    <name evidence="1" type="ORF">GCK32_015736</name>
</gene>
<sequence>MSLVIRRVERIAMKRGRDHHYRMNIKREFEKKWKDEKSTPKKLLKPIRQSITCFFCFLRLHSSRYWYGQYFHWKNIR</sequence>
<evidence type="ECO:0000313" key="1">
    <source>
        <dbReference type="EMBL" id="KAK5968355.1"/>
    </source>
</evidence>
<comment type="caution">
    <text evidence="1">The sequence shown here is derived from an EMBL/GenBank/DDBJ whole genome shotgun (WGS) entry which is preliminary data.</text>
</comment>
<dbReference type="Proteomes" id="UP001331761">
    <property type="component" value="Unassembled WGS sequence"/>
</dbReference>
<reference evidence="1 2" key="1">
    <citation type="submission" date="2019-10" db="EMBL/GenBank/DDBJ databases">
        <title>Assembly and Annotation for the nematode Trichostrongylus colubriformis.</title>
        <authorList>
            <person name="Martin J."/>
        </authorList>
    </citation>
    <scope>NUCLEOTIDE SEQUENCE [LARGE SCALE GENOMIC DNA]</scope>
    <source>
        <strain evidence="1">G859</strain>
        <tissue evidence="1">Whole worm</tissue>
    </source>
</reference>
<proteinExistence type="predicted"/>
<dbReference type="EMBL" id="WIXE01021479">
    <property type="protein sequence ID" value="KAK5968355.1"/>
    <property type="molecule type" value="Genomic_DNA"/>
</dbReference>
<protein>
    <submittedName>
        <fullName evidence="1">Uncharacterized protein</fullName>
    </submittedName>
</protein>
<organism evidence="1 2">
    <name type="scientific">Trichostrongylus colubriformis</name>
    <name type="common">Black scour worm</name>
    <dbReference type="NCBI Taxonomy" id="6319"/>
    <lineage>
        <taxon>Eukaryota</taxon>
        <taxon>Metazoa</taxon>
        <taxon>Ecdysozoa</taxon>
        <taxon>Nematoda</taxon>
        <taxon>Chromadorea</taxon>
        <taxon>Rhabditida</taxon>
        <taxon>Rhabditina</taxon>
        <taxon>Rhabditomorpha</taxon>
        <taxon>Strongyloidea</taxon>
        <taxon>Trichostrongylidae</taxon>
        <taxon>Trichostrongylus</taxon>
    </lineage>
</organism>
<evidence type="ECO:0000313" key="2">
    <source>
        <dbReference type="Proteomes" id="UP001331761"/>
    </source>
</evidence>
<name>A0AAN8EWP2_TRICO</name>
<keyword evidence="2" id="KW-1185">Reference proteome</keyword>